<dbReference type="InterPro" id="IPR003149">
    <property type="entry name" value="Fe_hydrogenase_ssu"/>
</dbReference>
<feature type="domain" description="4Fe-4S ferredoxin-type" evidence="5">
    <location>
        <begin position="22"/>
        <end position="51"/>
    </location>
</feature>
<feature type="compositionally biased region" description="Polar residues" evidence="4">
    <location>
        <begin position="484"/>
        <end position="501"/>
    </location>
</feature>
<dbReference type="GO" id="GO:0008901">
    <property type="term" value="F:ferredoxin hydrogenase activity"/>
    <property type="evidence" value="ECO:0007669"/>
    <property type="project" value="InterPro"/>
</dbReference>
<dbReference type="InterPro" id="IPR036991">
    <property type="entry name" value="Fe_hydrogenase_ssu_sf"/>
</dbReference>
<dbReference type="InterPro" id="IPR009016">
    <property type="entry name" value="Fe_hydrogenase"/>
</dbReference>
<keyword evidence="1" id="KW-0479">Metal-binding</keyword>
<dbReference type="Gene3D" id="3.40.950.10">
    <property type="entry name" value="Fe-only Hydrogenase (Larger Subunit), Chain L, domain 3"/>
    <property type="match status" value="1"/>
</dbReference>
<reference evidence="6 7" key="1">
    <citation type="submission" date="2018-01" db="EMBL/GenBank/DDBJ databases">
        <title>Bacillales members from the olive rhizosphere are effective biological control agents against Verticillium dahliae.</title>
        <authorList>
            <person name="Gomez-Lama C."/>
            <person name="Legarda G."/>
            <person name="Ruano-Rosa D."/>
            <person name="Pizarro-Tobias P."/>
            <person name="Valverde-Corredor A."/>
            <person name="Niqui J.L."/>
            <person name="Trivino J.C."/>
            <person name="Roca A."/>
            <person name="Mercado-Blanco J."/>
        </authorList>
    </citation>
    <scope>NUCLEOTIDE SEQUENCE [LARGE SCALE GENOMIC DNA]</scope>
    <source>
        <strain evidence="6 7">PIC167</strain>
    </source>
</reference>
<accession>A0A4U2PR39</accession>
<dbReference type="InterPro" id="IPR013352">
    <property type="entry name" value="Fe_hydrogenase_subset"/>
</dbReference>
<dbReference type="PROSITE" id="PS51379">
    <property type="entry name" value="4FE4S_FER_2"/>
    <property type="match status" value="2"/>
</dbReference>
<evidence type="ECO:0000256" key="1">
    <source>
        <dbReference type="ARBA" id="ARBA00022723"/>
    </source>
</evidence>
<evidence type="ECO:0000256" key="4">
    <source>
        <dbReference type="SAM" id="MobiDB-lite"/>
    </source>
</evidence>
<dbReference type="Proteomes" id="UP000308114">
    <property type="component" value="Unassembled WGS sequence"/>
</dbReference>
<dbReference type="Gene3D" id="4.10.260.20">
    <property type="entry name" value="Iron hydrogenase, small subunit"/>
    <property type="match status" value="1"/>
</dbReference>
<dbReference type="AlphaFoldDB" id="A0A4U2PR39"/>
<dbReference type="SUPFAM" id="SSF53920">
    <property type="entry name" value="Fe-only hydrogenase"/>
    <property type="match status" value="1"/>
</dbReference>
<dbReference type="Gene3D" id="3.40.50.1780">
    <property type="match status" value="1"/>
</dbReference>
<dbReference type="EMBL" id="PNXQ01000016">
    <property type="protein sequence ID" value="TKH41735.1"/>
    <property type="molecule type" value="Genomic_DNA"/>
</dbReference>
<dbReference type="Pfam" id="PF02906">
    <property type="entry name" value="Fe_hyd_lg_C"/>
    <property type="match status" value="1"/>
</dbReference>
<proteinExistence type="predicted"/>
<dbReference type="SUPFAM" id="SSF54862">
    <property type="entry name" value="4Fe-4S ferredoxins"/>
    <property type="match status" value="1"/>
</dbReference>
<dbReference type="InterPro" id="IPR004108">
    <property type="entry name" value="Fe_hydrogenase_lsu_C"/>
</dbReference>
<keyword evidence="3" id="KW-0411">Iron-sulfur</keyword>
<evidence type="ECO:0000313" key="6">
    <source>
        <dbReference type="EMBL" id="TKH41735.1"/>
    </source>
</evidence>
<dbReference type="Pfam" id="PF13237">
    <property type="entry name" value="Fer4_10"/>
    <property type="match status" value="1"/>
</dbReference>
<evidence type="ECO:0000313" key="7">
    <source>
        <dbReference type="Proteomes" id="UP000308114"/>
    </source>
</evidence>
<organism evidence="6 7">
    <name type="scientific">Paenibacillus terrae</name>
    <dbReference type="NCBI Taxonomy" id="159743"/>
    <lineage>
        <taxon>Bacteria</taxon>
        <taxon>Bacillati</taxon>
        <taxon>Bacillota</taxon>
        <taxon>Bacilli</taxon>
        <taxon>Bacillales</taxon>
        <taxon>Paenibacillaceae</taxon>
        <taxon>Paenibacillus</taxon>
    </lineage>
</organism>
<evidence type="ECO:0000259" key="5">
    <source>
        <dbReference type="PROSITE" id="PS51379"/>
    </source>
</evidence>
<name>A0A4U2PR39_9BACL</name>
<dbReference type="NCBIfam" id="TIGR02512">
    <property type="entry name" value="FeFe_hydrog_A"/>
    <property type="match status" value="1"/>
</dbReference>
<dbReference type="Pfam" id="PF02256">
    <property type="entry name" value="Fe_hyd_SSU"/>
    <property type="match status" value="1"/>
</dbReference>
<protein>
    <submittedName>
        <fullName evidence="6">Iron hydrogenase</fullName>
    </submittedName>
</protein>
<dbReference type="GO" id="GO:0051536">
    <property type="term" value="F:iron-sulfur cluster binding"/>
    <property type="evidence" value="ECO:0007669"/>
    <property type="project" value="UniProtKB-KW"/>
</dbReference>
<evidence type="ECO:0000256" key="2">
    <source>
        <dbReference type="ARBA" id="ARBA00023004"/>
    </source>
</evidence>
<dbReference type="Gene3D" id="3.30.70.20">
    <property type="match status" value="1"/>
</dbReference>
<feature type="domain" description="4Fe-4S ferredoxin-type" evidence="5">
    <location>
        <begin position="52"/>
        <end position="81"/>
    </location>
</feature>
<sequence length="501" mass="55257">MSITTNNASSAPCRETTDYTNPIIHIDPSMCTGCRRCAGVCPVDAIEGQPGEPQTVNADRCVICGQCVQICSVYASDWSDSSPWEADSRRQERLRERDMPADIGEPLFAAYYSGSLKKVTDMMAKPGQFRIVQCAPAIRVSIAEEFGMPFGTLTPGKMAAALRRLGFDRVYDTNFGADVTIMEEGTELIRRVTEGGPLPMFTSCCPAWVRFAEIEYPDLLDHLSSCKSPMQMLGSLVKTYGAQLDEVEPASIYSVAIMPCTCKQFECDRPEMESDGYRDVDEVLTTRELAYWIKESGIDFMNLPDEEFDSPLGRYSGAGSIFGVTGGVMEAAIRTGYELLTNEKLPKLQLDFVRGEEGVRVAEVQVGELQLKVAVVAGLQHAYGLLDRVQAGECDYHFIEVMGCPAGCISGGGQPKLMLEKHRIEAYRARKSSIYGHDAGLQVRKSHENPHIIKLYDEFLGEPLGHVSHHLLHTTFQKRGPGKQSRSCNVLSKEGTNNSIQ</sequence>
<gene>
    <name evidence="6" type="ORF">C1I60_20690</name>
</gene>
<dbReference type="SMART" id="SM00902">
    <property type="entry name" value="Fe_hyd_SSU"/>
    <property type="match status" value="1"/>
</dbReference>
<dbReference type="GO" id="GO:0005506">
    <property type="term" value="F:iron ion binding"/>
    <property type="evidence" value="ECO:0007669"/>
    <property type="project" value="InterPro"/>
</dbReference>
<feature type="region of interest" description="Disordered" evidence="4">
    <location>
        <begin position="477"/>
        <end position="501"/>
    </location>
</feature>
<dbReference type="InterPro" id="IPR050340">
    <property type="entry name" value="Cytosolic_Fe-S_CAF"/>
</dbReference>
<dbReference type="PROSITE" id="PS00198">
    <property type="entry name" value="4FE4S_FER_1"/>
    <property type="match status" value="1"/>
</dbReference>
<evidence type="ECO:0000256" key="3">
    <source>
        <dbReference type="ARBA" id="ARBA00023014"/>
    </source>
</evidence>
<dbReference type="RefSeq" id="WP_137063396.1">
    <property type="nucleotide sequence ID" value="NZ_PNXQ01000016.1"/>
</dbReference>
<comment type="caution">
    <text evidence="6">The sequence shown here is derived from an EMBL/GenBank/DDBJ whole genome shotgun (WGS) entry which is preliminary data.</text>
</comment>
<dbReference type="InterPro" id="IPR017896">
    <property type="entry name" value="4Fe4S_Fe-S-bd"/>
</dbReference>
<keyword evidence="2" id="KW-0408">Iron</keyword>
<dbReference type="InterPro" id="IPR017900">
    <property type="entry name" value="4Fe4S_Fe_S_CS"/>
</dbReference>
<dbReference type="PANTHER" id="PTHR11615">
    <property type="entry name" value="NITRATE, FORMATE, IRON DEHYDROGENASE"/>
    <property type="match status" value="1"/>
</dbReference>